<organism evidence="2 3">
    <name type="scientific">Hyaloscypha hepaticicola</name>
    <dbReference type="NCBI Taxonomy" id="2082293"/>
    <lineage>
        <taxon>Eukaryota</taxon>
        <taxon>Fungi</taxon>
        <taxon>Dikarya</taxon>
        <taxon>Ascomycota</taxon>
        <taxon>Pezizomycotina</taxon>
        <taxon>Leotiomycetes</taxon>
        <taxon>Helotiales</taxon>
        <taxon>Hyaloscyphaceae</taxon>
        <taxon>Hyaloscypha</taxon>
    </lineage>
</organism>
<protein>
    <recommendedName>
        <fullName evidence="4">Ribosomal protein S35, mitochondrial</fullName>
    </recommendedName>
</protein>
<name>A0A2J6PJI4_9HELO</name>
<dbReference type="PANTHER" id="PTHR28158:SF1">
    <property type="entry name" value="SMALL RIBOSOMAL SUBUNIT PROTEIN MS45"/>
    <property type="match status" value="1"/>
</dbReference>
<keyword evidence="3" id="KW-1185">Reference proteome</keyword>
<dbReference type="OrthoDB" id="10052321at2759"/>
<evidence type="ECO:0000313" key="2">
    <source>
        <dbReference type="EMBL" id="PMD14164.1"/>
    </source>
</evidence>
<feature type="compositionally biased region" description="Basic and acidic residues" evidence="1">
    <location>
        <begin position="111"/>
        <end position="126"/>
    </location>
</feature>
<evidence type="ECO:0008006" key="4">
    <source>
        <dbReference type="Google" id="ProtNLM"/>
    </source>
</evidence>
<proteinExistence type="predicted"/>
<gene>
    <name evidence="2" type="ORF">NA56DRAFT_651130</name>
</gene>
<reference evidence="2 3" key="1">
    <citation type="submission" date="2016-05" db="EMBL/GenBank/DDBJ databases">
        <title>A degradative enzymes factory behind the ericoid mycorrhizal symbiosis.</title>
        <authorList>
            <consortium name="DOE Joint Genome Institute"/>
            <person name="Martino E."/>
            <person name="Morin E."/>
            <person name="Grelet G."/>
            <person name="Kuo A."/>
            <person name="Kohler A."/>
            <person name="Daghino S."/>
            <person name="Barry K."/>
            <person name="Choi C."/>
            <person name="Cichocki N."/>
            <person name="Clum A."/>
            <person name="Copeland A."/>
            <person name="Hainaut M."/>
            <person name="Haridas S."/>
            <person name="Labutti K."/>
            <person name="Lindquist E."/>
            <person name="Lipzen A."/>
            <person name="Khouja H.-R."/>
            <person name="Murat C."/>
            <person name="Ohm R."/>
            <person name="Olson A."/>
            <person name="Spatafora J."/>
            <person name="Veneault-Fourrey C."/>
            <person name="Henrissat B."/>
            <person name="Grigoriev I."/>
            <person name="Martin F."/>
            <person name="Perotto S."/>
        </authorList>
    </citation>
    <scope>NUCLEOTIDE SEQUENCE [LARGE SCALE GENOMIC DNA]</scope>
    <source>
        <strain evidence="2 3">UAMH 7357</strain>
    </source>
</reference>
<accession>A0A2J6PJI4</accession>
<feature type="region of interest" description="Disordered" evidence="1">
    <location>
        <begin position="346"/>
        <end position="373"/>
    </location>
</feature>
<feature type="region of interest" description="Disordered" evidence="1">
    <location>
        <begin position="287"/>
        <end position="313"/>
    </location>
</feature>
<feature type="region of interest" description="Disordered" evidence="1">
    <location>
        <begin position="89"/>
        <end position="131"/>
    </location>
</feature>
<dbReference type="EMBL" id="KZ613524">
    <property type="protein sequence ID" value="PMD14164.1"/>
    <property type="molecule type" value="Genomic_DNA"/>
</dbReference>
<evidence type="ECO:0000313" key="3">
    <source>
        <dbReference type="Proteomes" id="UP000235672"/>
    </source>
</evidence>
<dbReference type="GO" id="GO:0005763">
    <property type="term" value="C:mitochondrial small ribosomal subunit"/>
    <property type="evidence" value="ECO:0007669"/>
    <property type="project" value="TreeGrafter"/>
</dbReference>
<sequence>MPPSLRCTSSLPSTCAKKLCRAGQLTRSFSTTPSQDQRITRNRRQLFRWLGSQGQSFLNPLSGSTNYLGAYNAQGQLKRVVEAAAEAEKKKKLKEGKGGEAATQSEPELGNEDKEFKGEIPPETTRDLQPFPLNRSFISQPVLSDELREEIWKRVLQDGKSVREVSAELTVEMSRVGAVVRLKEIEKEWERTGRPLVNPYHEAVMSMLPKTPYDPTGKIKPKPHESINDLPVHRATGTQIFHPTSESRHFTRADAAEVFSERLLPPDLRVPHPELAEMHKDYKAGLSVEEREERQKERDAIADRKRERAAKKQAKKEAAVKKVDTGRVVFRFTEISVDEAGKDGRGFKGVGWRYGHPHMDRTRGAVKIPTSVE</sequence>
<feature type="compositionally biased region" description="Basic and acidic residues" evidence="1">
    <location>
        <begin position="287"/>
        <end position="306"/>
    </location>
</feature>
<dbReference type="InterPro" id="IPR021036">
    <property type="entry name" value="Ribosomal_mS45"/>
</dbReference>
<dbReference type="AlphaFoldDB" id="A0A2J6PJI4"/>
<evidence type="ECO:0000256" key="1">
    <source>
        <dbReference type="SAM" id="MobiDB-lite"/>
    </source>
</evidence>
<dbReference type="PANTHER" id="PTHR28158">
    <property type="entry name" value="37S RIBOSOMAL PROTEIN S35, MITOCHONDRIAL"/>
    <property type="match status" value="1"/>
</dbReference>
<dbReference type="Pfam" id="PF12298">
    <property type="entry name" value="Bot1p"/>
    <property type="match status" value="1"/>
</dbReference>
<dbReference type="Proteomes" id="UP000235672">
    <property type="component" value="Unassembled WGS sequence"/>
</dbReference>
<dbReference type="GO" id="GO:0003735">
    <property type="term" value="F:structural constituent of ribosome"/>
    <property type="evidence" value="ECO:0007669"/>
    <property type="project" value="TreeGrafter"/>
</dbReference>
<dbReference type="GO" id="GO:0032543">
    <property type="term" value="P:mitochondrial translation"/>
    <property type="evidence" value="ECO:0007669"/>
    <property type="project" value="TreeGrafter"/>
</dbReference>
<dbReference type="STRING" id="1745343.A0A2J6PJI4"/>